<reference evidence="2 3" key="1">
    <citation type="submission" date="2015-12" db="EMBL/GenBank/DDBJ databases">
        <title>Draft genome of Thermovenabulum gondwanense isolated from a red thermophilic microbial mat colonisisng an outflow channel of a bore well.</title>
        <authorList>
            <person name="Patel B.K."/>
        </authorList>
    </citation>
    <scope>NUCLEOTIDE SEQUENCE [LARGE SCALE GENOMIC DNA]</scope>
    <source>
        <strain evidence="2 3">R270</strain>
    </source>
</reference>
<dbReference type="OrthoDB" id="1729808at2"/>
<sequence>MLVETLLEKYGAFVVIFFAIIGVLYIMHLFSLIFLRKKAGKIMPALFILVENAQDEIEGFIRNLFNAGIMERFLELNVIDVGSGDETLEILKRLSEEIGINVFEGINGLENEILKYPYMILMDLRKMKPVEALNCLLSNFIEKTKIRTNIPEKIGP</sequence>
<accession>A0A161PWG7</accession>
<keyword evidence="1" id="KW-0472">Membrane</keyword>
<dbReference type="STRING" id="520767.ATZ99_02900"/>
<keyword evidence="1" id="KW-0812">Transmembrane</keyword>
<dbReference type="AlphaFoldDB" id="A0A161PWG7"/>
<feature type="transmembrane region" description="Helical" evidence="1">
    <location>
        <begin position="12"/>
        <end position="35"/>
    </location>
</feature>
<organism evidence="2 3">
    <name type="scientific">Thermovenabulum gondwanense</name>
    <dbReference type="NCBI Taxonomy" id="520767"/>
    <lineage>
        <taxon>Bacteria</taxon>
        <taxon>Bacillati</taxon>
        <taxon>Bacillota</taxon>
        <taxon>Clostridia</taxon>
        <taxon>Thermosediminibacterales</taxon>
        <taxon>Thermosediminibacteraceae</taxon>
        <taxon>Thermovenabulum</taxon>
    </lineage>
</organism>
<dbReference type="Proteomes" id="UP000075737">
    <property type="component" value="Unassembled WGS sequence"/>
</dbReference>
<evidence type="ECO:0000313" key="3">
    <source>
        <dbReference type="Proteomes" id="UP000075737"/>
    </source>
</evidence>
<dbReference type="EMBL" id="LOHZ01000019">
    <property type="protein sequence ID" value="KYO67980.1"/>
    <property type="molecule type" value="Genomic_DNA"/>
</dbReference>
<dbReference type="RefSeq" id="WP_068747470.1">
    <property type="nucleotide sequence ID" value="NZ_LOHZ01000019.1"/>
</dbReference>
<gene>
    <name evidence="2" type="ORF">ATZ99_02900</name>
</gene>
<keyword evidence="1" id="KW-1133">Transmembrane helix</keyword>
<evidence type="ECO:0000256" key="1">
    <source>
        <dbReference type="SAM" id="Phobius"/>
    </source>
</evidence>
<name>A0A161PWG7_9FIRM</name>
<protein>
    <submittedName>
        <fullName evidence="2">Uncharacterized protein</fullName>
    </submittedName>
</protein>
<keyword evidence="3" id="KW-1185">Reference proteome</keyword>
<comment type="caution">
    <text evidence="2">The sequence shown here is derived from an EMBL/GenBank/DDBJ whole genome shotgun (WGS) entry which is preliminary data.</text>
</comment>
<proteinExistence type="predicted"/>
<evidence type="ECO:0000313" key="2">
    <source>
        <dbReference type="EMBL" id="KYO67980.1"/>
    </source>
</evidence>